<feature type="chain" id="PRO_5042178176" evidence="9">
    <location>
        <begin position="27"/>
        <end position="383"/>
    </location>
</feature>
<evidence type="ECO:0000256" key="3">
    <source>
        <dbReference type="ARBA" id="ARBA00022448"/>
    </source>
</evidence>
<evidence type="ECO:0000256" key="8">
    <source>
        <dbReference type="PIRSR" id="PIRSR609451-50"/>
    </source>
</evidence>
<dbReference type="InterPro" id="IPR009451">
    <property type="entry name" value="Metamine_DH_Hvc"/>
</dbReference>
<dbReference type="AlphaFoldDB" id="A0AAD0VSG0"/>
<evidence type="ECO:0000256" key="7">
    <source>
        <dbReference type="ARBA" id="ARBA00023002"/>
    </source>
</evidence>
<protein>
    <submittedName>
        <fullName evidence="10">Amine dehydrogenase</fullName>
    </submittedName>
</protein>
<comment type="subcellular location">
    <subcellularLocation>
        <location evidence="1">Periplasm</location>
    </subcellularLocation>
</comment>
<organism evidence="10 11">
    <name type="scientific">Pseudomonas plecoglossicida</name>
    <dbReference type="NCBI Taxonomy" id="70775"/>
    <lineage>
        <taxon>Bacteria</taxon>
        <taxon>Pseudomonadati</taxon>
        <taxon>Pseudomonadota</taxon>
        <taxon>Gammaproteobacteria</taxon>
        <taxon>Pseudomonadales</taxon>
        <taxon>Pseudomonadaceae</taxon>
        <taxon>Pseudomonas</taxon>
    </lineage>
</organism>
<dbReference type="GO" id="GO:0042597">
    <property type="term" value="C:periplasmic space"/>
    <property type="evidence" value="ECO:0007669"/>
    <property type="project" value="UniProtKB-SubCell"/>
</dbReference>
<comment type="similarity">
    <text evidence="2">Belongs to the aromatic amine dehydrogenase heavy chain family.</text>
</comment>
<name>A0AAD0VSG0_PSEDL</name>
<accession>A0AAD0VSG0</accession>
<dbReference type="EMBL" id="CP031146">
    <property type="protein sequence ID" value="AXM95100.1"/>
    <property type="molecule type" value="Genomic_DNA"/>
</dbReference>
<evidence type="ECO:0000256" key="9">
    <source>
        <dbReference type="SAM" id="SignalP"/>
    </source>
</evidence>
<evidence type="ECO:0000256" key="1">
    <source>
        <dbReference type="ARBA" id="ARBA00004418"/>
    </source>
</evidence>
<dbReference type="GO" id="GO:0030058">
    <property type="term" value="F:aliphatic amine dehydrogenase activity"/>
    <property type="evidence" value="ECO:0007669"/>
    <property type="project" value="InterPro"/>
</dbReference>
<dbReference type="InterPro" id="IPR015943">
    <property type="entry name" value="WD40/YVTN_repeat-like_dom_sf"/>
</dbReference>
<keyword evidence="4 9" id="KW-0732">Signal</keyword>
<keyword evidence="5" id="KW-0574">Periplasm</keyword>
<dbReference type="Pfam" id="PF06433">
    <property type="entry name" value="Me-amine-dh_H"/>
    <property type="match status" value="1"/>
</dbReference>
<keyword evidence="7" id="KW-0560">Oxidoreductase</keyword>
<evidence type="ECO:0000256" key="6">
    <source>
        <dbReference type="ARBA" id="ARBA00022982"/>
    </source>
</evidence>
<keyword evidence="3" id="KW-0813">Transport</keyword>
<feature type="disulfide bond" evidence="8">
    <location>
        <begin position="181"/>
        <end position="196"/>
    </location>
</feature>
<gene>
    <name evidence="10" type="ORF">DVB73_04405</name>
</gene>
<dbReference type="GeneID" id="49612655"/>
<evidence type="ECO:0000256" key="4">
    <source>
        <dbReference type="ARBA" id="ARBA00022729"/>
    </source>
</evidence>
<feature type="signal peptide" evidence="9">
    <location>
        <begin position="1"/>
        <end position="26"/>
    </location>
</feature>
<dbReference type="Gene3D" id="2.130.10.10">
    <property type="entry name" value="YVTN repeat-like/Quinoprotein amine dehydrogenase"/>
    <property type="match status" value="1"/>
</dbReference>
<dbReference type="RefSeq" id="WP_016392012.1">
    <property type="nucleotide sequence ID" value="NZ_BSOM01000033.1"/>
</dbReference>
<evidence type="ECO:0000313" key="10">
    <source>
        <dbReference type="EMBL" id="AXM95100.1"/>
    </source>
</evidence>
<evidence type="ECO:0000256" key="2">
    <source>
        <dbReference type="ARBA" id="ARBA00010548"/>
    </source>
</evidence>
<proteinExistence type="inferred from homology"/>
<dbReference type="Proteomes" id="UP000256503">
    <property type="component" value="Chromosome"/>
</dbReference>
<dbReference type="InterPro" id="IPR011044">
    <property type="entry name" value="Quino_amine_DH_bsu"/>
</dbReference>
<evidence type="ECO:0000256" key="5">
    <source>
        <dbReference type="ARBA" id="ARBA00022764"/>
    </source>
</evidence>
<reference evidence="10 11" key="1">
    <citation type="submission" date="2018-07" db="EMBL/GenBank/DDBJ databases">
        <title>Complete genome sequence of a Pseudomonas plecoglossicida strain pathogenic to the marine fish, Larimichthys crocea.</title>
        <authorList>
            <person name="Tao Z."/>
        </authorList>
    </citation>
    <scope>NUCLEOTIDE SEQUENCE [LARGE SCALE GENOMIC DNA]</scope>
    <source>
        <strain evidence="10 11">XSDHY-P</strain>
    </source>
</reference>
<sequence>MRRVDRLSISAALALALAASTSAVRAELPAEEIGSNTLPFPPDPHRVYILDVDFKNPIAGKVVVVDPKAKRMLGMTTNAFVAPTALSPDNRTLYSANLFYSRGTYGERTDVLVAWDTQTLRPQWEVVLPAKRASTLTEKYAMGVSADSKLAYVFNLTPSTSVTVVDTQARKVASEVAISGCVLNYPVGKRSFASLCGDGQLLLVTLDDQGKEVLRTQTPFFDPNKVRLNERAIANGDTYYFTTTQGEVYPVSFEGGKTKPLPTWSLVSDEDRKQGWAPGGWQALAVAPGLNRLYALMHDKHTDGKWEDPSTTIWSFDLKTGKKLGTLESPKPVWSLQASHDKAPILVATDLEGGVQFFDLATGKHSGAMDQIADTPVLTLAPW</sequence>
<evidence type="ECO:0000313" key="11">
    <source>
        <dbReference type="Proteomes" id="UP000256503"/>
    </source>
</evidence>
<keyword evidence="6" id="KW-0249">Electron transport</keyword>
<dbReference type="SUPFAM" id="SSF50969">
    <property type="entry name" value="YVTN repeat-like/Quinoprotein amine dehydrogenase"/>
    <property type="match status" value="1"/>
</dbReference>
<keyword evidence="8" id="KW-1015">Disulfide bond</keyword>